<comment type="caution">
    <text evidence="1">The sequence shown here is derived from an EMBL/GenBank/DDBJ whole genome shotgun (WGS) entry which is preliminary data.</text>
</comment>
<dbReference type="Proteomes" id="UP000191004">
    <property type="component" value="Unassembled WGS sequence"/>
</dbReference>
<protein>
    <submittedName>
        <fullName evidence="1">Uncharacterized protein</fullName>
    </submittedName>
</protein>
<dbReference type="EMBL" id="LVVK01000005">
    <property type="protein sequence ID" value="OPB45259.1"/>
    <property type="molecule type" value="Genomic_DNA"/>
</dbReference>
<proteinExistence type="predicted"/>
<dbReference type="OrthoDB" id="5423818at2759"/>
<sequence>MPPQLAELDRTFVNLTDDPAEGRGARRTYIRRAVMKNFHKQRNQKKKAMRREAGTTSLILENGPLDPGPLIDWQSGPPYHALIPKFSLFEQRRFSDPSMMQMSKFVLRYLCGQASKATHDISLVGFCHPFTEHELESDSEDASMKLSALKTCQNLLRAYGSHQSNSSSLSVNKEALWEMIHQHQEWIYTKINTFTMWELLSAAQTVAIYVLLRVKLGENNPAFPNGDIALLYTLGAIYRRLHSESLLDLYHHPSSDWKQWVFVESFIRIATIYFTLNVVVSMEFGLPCNSPDDWNIDSMLLPASKASWASQDPADWTKFTNGLPPYKQLTWKDLHAPAKPLHDCPIEEWKEGSDELGMIVTMVMTLRAQEQHYQSPSSVSG</sequence>
<name>A0A1T3CW03_9HYPO</name>
<evidence type="ECO:0000313" key="1">
    <source>
        <dbReference type="EMBL" id="OPB45259.1"/>
    </source>
</evidence>
<keyword evidence="2" id="KW-1185">Reference proteome</keyword>
<organism evidence="1 2">
    <name type="scientific">Trichoderma guizhouense</name>
    <dbReference type="NCBI Taxonomy" id="1491466"/>
    <lineage>
        <taxon>Eukaryota</taxon>
        <taxon>Fungi</taxon>
        <taxon>Dikarya</taxon>
        <taxon>Ascomycota</taxon>
        <taxon>Pezizomycotina</taxon>
        <taxon>Sordariomycetes</taxon>
        <taxon>Hypocreomycetidae</taxon>
        <taxon>Hypocreales</taxon>
        <taxon>Hypocreaceae</taxon>
        <taxon>Trichoderma</taxon>
    </lineage>
</organism>
<dbReference type="AlphaFoldDB" id="A0A1T3CW03"/>
<evidence type="ECO:0000313" key="2">
    <source>
        <dbReference type="Proteomes" id="UP000191004"/>
    </source>
</evidence>
<reference evidence="1 2" key="1">
    <citation type="submission" date="2016-04" db="EMBL/GenBank/DDBJ databases">
        <title>Multiple horizontal gene transfer events from other fungi enriched the ability of the initially mycotrophic fungus Trichoderma (Ascomycota) to feed on dead plant biomass.</title>
        <authorList>
            <person name="Atanasova L."/>
            <person name="Chenthamara K."/>
            <person name="Zhang J."/>
            <person name="Grujic M."/>
            <person name="Henrissat B."/>
            <person name="Kuo A."/>
            <person name="Aertz A."/>
            <person name="Salamov A."/>
            <person name="Lipzen A."/>
            <person name="Labutti K."/>
            <person name="Barry K."/>
            <person name="Miao Y."/>
            <person name="Rahimi M.J."/>
            <person name="Shen Q."/>
            <person name="Grigoriev I.V."/>
            <person name="Kubicek C.P."/>
            <person name="Druzhinina I.S."/>
        </authorList>
    </citation>
    <scope>NUCLEOTIDE SEQUENCE [LARGE SCALE GENOMIC DNA]</scope>
    <source>
        <strain evidence="1 2">NJAU 4742</strain>
    </source>
</reference>
<accession>A0A1T3CW03</accession>
<gene>
    <name evidence="1" type="ORF">A0O28_0074670</name>
</gene>